<organism evidence="1">
    <name type="scientific">Klebsiella pneumoniae</name>
    <dbReference type="NCBI Taxonomy" id="573"/>
    <lineage>
        <taxon>Bacteria</taxon>
        <taxon>Pseudomonadati</taxon>
        <taxon>Pseudomonadota</taxon>
        <taxon>Gammaproteobacteria</taxon>
        <taxon>Enterobacterales</taxon>
        <taxon>Enterobacteriaceae</taxon>
        <taxon>Klebsiella/Raoultella group</taxon>
        <taxon>Klebsiella</taxon>
        <taxon>Klebsiella pneumoniae complex</taxon>
    </lineage>
</organism>
<accession>A0A024HVQ5</accession>
<keyword evidence="1" id="KW-0614">Plasmid</keyword>
<dbReference type="EMBL" id="HG918041">
    <property type="protein sequence ID" value="CDM79644.1"/>
    <property type="molecule type" value="Genomic_DNA"/>
</dbReference>
<proteinExistence type="predicted"/>
<evidence type="ECO:0000313" key="1">
    <source>
        <dbReference type="EMBL" id="CDM79644.1"/>
    </source>
</evidence>
<gene>
    <name evidence="1" type="ORF">PENVA_0028</name>
</gene>
<sequence>MTSFHTVSTGCSAMIRERVSIGCTSVDTGNVYCRRQRSTFCIERYSGCVVSTVCDALCFVIKTQTILSGHTEVPVFCVDYSRPAGKEGEGLPLYQNAKVIIQKRQPHTQNQIGFPDCCVICNLRLMYVYISISWGKDT</sequence>
<protein>
    <submittedName>
        <fullName evidence="1">Uncharacterized protein</fullName>
    </submittedName>
</protein>
<name>A0A024HVQ5_KLEPN</name>
<dbReference type="AlphaFoldDB" id="A0A024HVQ5"/>
<reference evidence="1" key="1">
    <citation type="journal article" date="2014" name="Antimicrob. Agents Chemother.">
        <title>IncH-Type Plasmid Harboring blaCTX-M-15, blaDHA-1, and qnrB4 Genes Recovered from Animal Isolates.</title>
        <authorList>
            <person name="Schluter A."/>
            <person name="Nordmann P."/>
            <person name="Bonnin R.A."/>
            <person name="Millemann Y."/>
            <person name="Eikmeyer F.G."/>
            <person name="Wibberg D."/>
            <person name="Puhler A."/>
            <person name="Poirel L."/>
        </authorList>
    </citation>
    <scope>NUCLEOTIDE SEQUENCE [LARGE SCALE GENOMIC DNA]</scope>
    <source>
        <strain evidence="1">Kp15</strain>
        <plasmid evidence="1">pENVA</plasmid>
    </source>
</reference>
<geneLocation type="plasmid" evidence="1">
    <name>pENVA</name>
</geneLocation>